<protein>
    <submittedName>
        <fullName evidence="1">GLPGLI family protein</fullName>
    </submittedName>
</protein>
<dbReference type="Proteomes" id="UP000482653">
    <property type="component" value="Unassembled WGS sequence"/>
</dbReference>
<proteinExistence type="predicted"/>
<gene>
    <name evidence="1" type="ORF">F2Y87_07620</name>
</gene>
<dbReference type="RefSeq" id="WP_060408345.1">
    <property type="nucleotide sequence ID" value="NZ_CABMLT010000019.1"/>
</dbReference>
<sequence>MRKLFLSTVFLLMYLLVHAQILDSTILVCQYKANTIKITAQSPMNDLIRLEIGKSISKSYSVYSARSDSFELAPNYQARFTQMSEQVRQSIMSGMDLNDAIESSGILPVRDRVVIYKNHPKEKITVLDRINDKQYEYMDKLNSQNWEIQADTMTILGYTCQKAITEWRGRHYEAWFASEIPINEGPMKFGGLPGLIFKLNDVDKEYNYEIEGIEKKTLPIEMNIPIKQKEFIKTDRKKFVHTYRNFLKHFGLVMAAESGIDVATDASLKEKKYDLMELDIH</sequence>
<dbReference type="NCBIfam" id="TIGR01200">
    <property type="entry name" value="GLPGLI"/>
    <property type="match status" value="1"/>
</dbReference>
<dbReference type="GeneID" id="66308731"/>
<accession>A0A108T5A9</accession>
<evidence type="ECO:0000313" key="2">
    <source>
        <dbReference type="Proteomes" id="UP000482653"/>
    </source>
</evidence>
<dbReference type="AlphaFoldDB" id="A0A108T5A9"/>
<reference evidence="1 2" key="1">
    <citation type="journal article" date="2019" name="Nat. Med.">
        <title>A library of human gut bacterial isolates paired with longitudinal multiomics data enables mechanistic microbiome research.</title>
        <authorList>
            <person name="Poyet M."/>
            <person name="Groussin M."/>
            <person name="Gibbons S.M."/>
            <person name="Avila-Pacheco J."/>
            <person name="Jiang X."/>
            <person name="Kearney S.M."/>
            <person name="Perrotta A.R."/>
            <person name="Berdy B."/>
            <person name="Zhao S."/>
            <person name="Lieberman T.D."/>
            <person name="Swanson P.K."/>
            <person name="Smith M."/>
            <person name="Roesemann S."/>
            <person name="Alexander J.E."/>
            <person name="Rich S.A."/>
            <person name="Livny J."/>
            <person name="Vlamakis H."/>
            <person name="Clish C."/>
            <person name="Bullock K."/>
            <person name="Deik A."/>
            <person name="Scott J."/>
            <person name="Pierce K.A."/>
            <person name="Xavier R.J."/>
            <person name="Alm E.J."/>
        </authorList>
    </citation>
    <scope>NUCLEOTIDE SEQUENCE [LARGE SCALE GENOMIC DNA]</scope>
    <source>
        <strain evidence="1 2">BIOML-A8</strain>
    </source>
</reference>
<dbReference type="Pfam" id="PF22252">
    <property type="entry name" value="PNGase_F-II_N"/>
    <property type="match status" value="1"/>
</dbReference>
<organism evidence="1 2">
    <name type="scientific">Bacteroides cellulosilyticus</name>
    <dbReference type="NCBI Taxonomy" id="246787"/>
    <lineage>
        <taxon>Bacteria</taxon>
        <taxon>Pseudomonadati</taxon>
        <taxon>Bacteroidota</taxon>
        <taxon>Bacteroidia</taxon>
        <taxon>Bacteroidales</taxon>
        <taxon>Bacteroidaceae</taxon>
        <taxon>Bacteroides</taxon>
    </lineage>
</organism>
<name>A0A108T5A9_9BACE</name>
<comment type="caution">
    <text evidence="1">The sequence shown here is derived from an EMBL/GenBank/DDBJ whole genome shotgun (WGS) entry which is preliminary data.</text>
</comment>
<dbReference type="InterPro" id="IPR005901">
    <property type="entry name" value="GLPGLI"/>
</dbReference>
<evidence type="ECO:0000313" key="1">
    <source>
        <dbReference type="EMBL" id="KAA5420231.1"/>
    </source>
</evidence>
<dbReference type="EMBL" id="VVYX01000008">
    <property type="protein sequence ID" value="KAA5420231.1"/>
    <property type="molecule type" value="Genomic_DNA"/>
</dbReference>